<dbReference type="OrthoDB" id="7060081at2"/>
<proteinExistence type="predicted"/>
<dbReference type="InterPro" id="IPR011051">
    <property type="entry name" value="RmlC_Cupin_sf"/>
</dbReference>
<dbReference type="Gene3D" id="2.60.120.10">
    <property type="entry name" value="Jelly Rolls"/>
    <property type="match status" value="1"/>
</dbReference>
<accession>A0A512C0L0</accession>
<sequence>MAPHLDALVAAPANHRLLFEGDTMRVLEVTVEPGERGNLHHHRWPSLIVVLARPNYRNFDADGNEIPQSGEVPASPVLPRALRLPTQRLHAIEVAADAPHSFRGIRVEFKTPEV</sequence>
<gene>
    <name evidence="1" type="ORF">MAE02_54500</name>
</gene>
<dbReference type="AlphaFoldDB" id="A0A512C0L0"/>
<dbReference type="EMBL" id="BJYU01000122">
    <property type="protein sequence ID" value="GEO17754.1"/>
    <property type="molecule type" value="Genomic_DNA"/>
</dbReference>
<dbReference type="RefSeq" id="WP_114188974.1">
    <property type="nucleotide sequence ID" value="NZ_BJYU01000122.1"/>
</dbReference>
<comment type="caution">
    <text evidence="1">The sequence shown here is derived from an EMBL/GenBank/DDBJ whole genome shotgun (WGS) entry which is preliminary data.</text>
</comment>
<evidence type="ECO:0000313" key="2">
    <source>
        <dbReference type="Proteomes" id="UP000321085"/>
    </source>
</evidence>
<keyword evidence="2" id="KW-1185">Reference proteome</keyword>
<organism evidence="1 2">
    <name type="scientific">Microvirga aerophila</name>
    <dbReference type="NCBI Taxonomy" id="670291"/>
    <lineage>
        <taxon>Bacteria</taxon>
        <taxon>Pseudomonadati</taxon>
        <taxon>Pseudomonadota</taxon>
        <taxon>Alphaproteobacteria</taxon>
        <taxon>Hyphomicrobiales</taxon>
        <taxon>Methylobacteriaceae</taxon>
        <taxon>Microvirga</taxon>
    </lineage>
</organism>
<dbReference type="Proteomes" id="UP000321085">
    <property type="component" value="Unassembled WGS sequence"/>
</dbReference>
<dbReference type="SUPFAM" id="SSF51182">
    <property type="entry name" value="RmlC-like cupins"/>
    <property type="match status" value="1"/>
</dbReference>
<protein>
    <submittedName>
        <fullName evidence="1">Uncharacterized protein</fullName>
    </submittedName>
</protein>
<dbReference type="InterPro" id="IPR014710">
    <property type="entry name" value="RmlC-like_jellyroll"/>
</dbReference>
<reference evidence="1 2" key="1">
    <citation type="submission" date="2019-07" db="EMBL/GenBank/DDBJ databases">
        <title>Whole genome shotgun sequence of Microvirga aerophila NBRC 106136.</title>
        <authorList>
            <person name="Hosoyama A."/>
            <person name="Uohara A."/>
            <person name="Ohji S."/>
            <person name="Ichikawa N."/>
        </authorList>
    </citation>
    <scope>NUCLEOTIDE SEQUENCE [LARGE SCALE GENOMIC DNA]</scope>
    <source>
        <strain evidence="1 2">NBRC 106136</strain>
    </source>
</reference>
<name>A0A512C0L0_9HYPH</name>
<evidence type="ECO:0000313" key="1">
    <source>
        <dbReference type="EMBL" id="GEO17754.1"/>
    </source>
</evidence>